<name>A0A9X9X047_9PROT</name>
<protein>
    <submittedName>
        <fullName evidence="2">Uncharacterized protein</fullName>
    </submittedName>
</protein>
<reference evidence="2" key="2">
    <citation type="journal article" date="2021" name="Syst. Appl. Microbiol.">
        <title>Roseomonas hellenica sp. nov., isolated from roots of wild-growing Alkanna tinctoria.</title>
        <authorList>
            <person name="Rat A."/>
            <person name="Naranjo H.D."/>
            <person name="Lebbe L."/>
            <person name="Cnockaert M."/>
            <person name="Krigas N."/>
            <person name="Grigoriadou K."/>
            <person name="Maloupa E."/>
            <person name="Willems A."/>
        </authorList>
    </citation>
    <scope>NUCLEOTIDE SEQUENCE</scope>
    <source>
        <strain evidence="2">LMG 31231</strain>
    </source>
</reference>
<feature type="chain" id="PRO_5040763595" evidence="1">
    <location>
        <begin position="19"/>
        <end position="289"/>
    </location>
</feature>
<dbReference type="AlphaFoldDB" id="A0A9X9X047"/>
<dbReference type="EMBL" id="JAAEDM010000049">
    <property type="protein sequence ID" value="MBR0672776.1"/>
    <property type="molecule type" value="Genomic_DNA"/>
</dbReference>
<proteinExistence type="predicted"/>
<dbReference type="RefSeq" id="WP_211863192.1">
    <property type="nucleotide sequence ID" value="NZ_JAAEDM010000049.1"/>
</dbReference>
<dbReference type="PROSITE" id="PS51257">
    <property type="entry name" value="PROKAR_LIPOPROTEIN"/>
    <property type="match status" value="1"/>
</dbReference>
<reference evidence="2" key="1">
    <citation type="submission" date="2020-01" db="EMBL/GenBank/DDBJ databases">
        <authorList>
            <person name="Rat A."/>
        </authorList>
    </citation>
    <scope>NUCLEOTIDE SEQUENCE</scope>
    <source>
        <strain evidence="2">LMG 31231</strain>
    </source>
</reference>
<keyword evidence="3" id="KW-1185">Reference proteome</keyword>
<feature type="signal peptide" evidence="1">
    <location>
        <begin position="1"/>
        <end position="18"/>
    </location>
</feature>
<gene>
    <name evidence="2" type="ORF">GXW76_16470</name>
</gene>
<comment type="caution">
    <text evidence="2">The sequence shown here is derived from an EMBL/GenBank/DDBJ whole genome shotgun (WGS) entry which is preliminary data.</text>
</comment>
<organism evidence="2 3">
    <name type="scientific">Neoroseomonas soli</name>
    <dbReference type="NCBI Taxonomy" id="1081025"/>
    <lineage>
        <taxon>Bacteria</taxon>
        <taxon>Pseudomonadati</taxon>
        <taxon>Pseudomonadota</taxon>
        <taxon>Alphaproteobacteria</taxon>
        <taxon>Acetobacterales</taxon>
        <taxon>Acetobacteraceae</taxon>
        <taxon>Neoroseomonas</taxon>
    </lineage>
</organism>
<evidence type="ECO:0000256" key="1">
    <source>
        <dbReference type="SAM" id="SignalP"/>
    </source>
</evidence>
<evidence type="ECO:0000313" key="3">
    <source>
        <dbReference type="Proteomes" id="UP001138751"/>
    </source>
</evidence>
<evidence type="ECO:0000313" key="2">
    <source>
        <dbReference type="EMBL" id="MBR0672776.1"/>
    </source>
</evidence>
<accession>A0A9X9X047</accession>
<keyword evidence="1" id="KW-0732">Signal</keyword>
<sequence length="289" mass="29798">MRRYLLLHLAGLTLAACAAVPPQPQGPAERHVALVGTADQALGRMVDHLALRERTEVEQSASLRFASGGAVPRSLPAPTTPIAGAVLDPAMDLMVIEAQRIAALSTGATAGGDAEAAAALDRLQVAMARLGTVPARWPSEAVRRRGLEAFRALSQPVPAGVDAARLAAGRQASVEAGVALLRAVIGEDARSGLRGALAQRHEAWRSAQRGVLEAARTDRNLTPQDRMALWNRVQATLAGDPPDIAAAEAVSLLAALPSAHAAAGAGDAAGLSSFEASLARFQSVLAQAR</sequence>
<dbReference type="Proteomes" id="UP001138751">
    <property type="component" value="Unassembled WGS sequence"/>
</dbReference>